<name>A0A916NLZ9_9BACL</name>
<dbReference type="EMBL" id="CAJVAS010000079">
    <property type="protein sequence ID" value="CAG7652819.1"/>
    <property type="molecule type" value="Genomic_DNA"/>
</dbReference>
<comment type="caution">
    <text evidence="1">The sequence shown here is derived from an EMBL/GenBank/DDBJ whole genome shotgun (WGS) entry which is preliminary data.</text>
</comment>
<proteinExistence type="predicted"/>
<evidence type="ECO:0000313" key="1">
    <source>
        <dbReference type="EMBL" id="CAG7652819.1"/>
    </source>
</evidence>
<evidence type="ECO:0000313" key="2">
    <source>
        <dbReference type="Proteomes" id="UP000693672"/>
    </source>
</evidence>
<evidence type="ECO:0008006" key="3">
    <source>
        <dbReference type="Google" id="ProtNLM"/>
    </source>
</evidence>
<reference evidence="1" key="1">
    <citation type="submission" date="2021-06" db="EMBL/GenBank/DDBJ databases">
        <authorList>
            <person name="Criscuolo A."/>
        </authorList>
    </citation>
    <scope>NUCLEOTIDE SEQUENCE</scope>
    <source>
        <strain evidence="1">CIP111600</strain>
    </source>
</reference>
<dbReference type="AlphaFoldDB" id="A0A916NLZ9"/>
<dbReference type="RefSeq" id="WP_218096284.1">
    <property type="nucleotide sequence ID" value="NZ_CAJVAS010000079.1"/>
</dbReference>
<sequence>MTTIWDTVKSMLGSLTDEEPKPPLHVGEVMSLWTLLTIYEEGQLVYEVALNTTTDPELRHAVENAVKESLEDVQMIKQFLIQESVPLPPVAMAKPDSNPAGIPPGVKFTDEELANFIMGKISACIALCGQSISQCLRTDVSVMLFRSMGRLLQYSAPYRALMRKRGWIKVPPYYYPPGG</sequence>
<organism evidence="1 2">
    <name type="scientific">Paenibacillus solanacearum</name>
    <dbReference type="NCBI Taxonomy" id="2048548"/>
    <lineage>
        <taxon>Bacteria</taxon>
        <taxon>Bacillati</taxon>
        <taxon>Bacillota</taxon>
        <taxon>Bacilli</taxon>
        <taxon>Bacillales</taxon>
        <taxon>Paenibacillaceae</taxon>
        <taxon>Paenibacillus</taxon>
    </lineage>
</organism>
<accession>A0A916NLZ9</accession>
<protein>
    <recommendedName>
        <fullName evidence="3">DUF3231 family protein</fullName>
    </recommendedName>
</protein>
<dbReference type="Proteomes" id="UP000693672">
    <property type="component" value="Unassembled WGS sequence"/>
</dbReference>
<gene>
    <name evidence="1" type="ORF">PAESOLCIP111_06643</name>
</gene>
<dbReference type="Pfam" id="PF11553">
    <property type="entry name" value="DUF3231"/>
    <property type="match status" value="1"/>
</dbReference>
<dbReference type="InterPro" id="IPR021617">
    <property type="entry name" value="DUF3231"/>
</dbReference>
<keyword evidence="2" id="KW-1185">Reference proteome</keyword>